<dbReference type="SUPFAM" id="SSF53098">
    <property type="entry name" value="Ribonuclease H-like"/>
    <property type="match status" value="2"/>
</dbReference>
<dbReference type="PANTHER" id="PTHR31511">
    <property type="entry name" value="PROTEIN CBG23764"/>
    <property type="match status" value="1"/>
</dbReference>
<reference evidence="1 2" key="1">
    <citation type="journal article" date="2023" name="Insect Mol. Biol.">
        <title>Genome sequencing provides insights into the evolution of gene families encoding plant cell wall-degrading enzymes in longhorned beetles.</title>
        <authorList>
            <person name="Shin N.R."/>
            <person name="Okamura Y."/>
            <person name="Kirsch R."/>
            <person name="Pauchet Y."/>
        </authorList>
    </citation>
    <scope>NUCLEOTIDE SEQUENCE [LARGE SCALE GENOMIC DNA]</scope>
    <source>
        <strain evidence="1">EAD_L_NR</strain>
    </source>
</reference>
<sequence length="627" mass="73512">MTVGGSVTMALQTLVGVLMGSKKRIVDVQPKALFVHCSAHSLNLVVQDSFQKIPAVRDFLAIIRDLINFVRGSPKRLAAFEKLQSDEAETKIKILEYIGQKLTRPEKSMVFLNLSYRVLIKCQENTTKELQRIHTNLMKICIGAYFMKSWIRVSEHICKIEEFALGKFDCNYVTDFYGYDFDQQKLLLHRDMFIDIFKSKNIPLEHMEDIINGKYVTEVVGPLHFTSNRQRTHVNLLMISDNDENLYYCLIKNLLRLVSKQKSNHNGTLHICDGCLISFRTPRHLQDHKNNDCNHLYTNIPTIDLKLNKRGETAPENKLKFINFERRLPVPFVIYADFESRLKQINRSEPRSNQPFTMRVAEHEPYSYAFYVKCNFDYRYSKMGIYKESDAPQVFTEKLDKTVMDIYHNKLKHVKVTTPLTVEEDREFEIATHCHICEKPFTADDFFFHNLSNYESKLFIRKLACPQETVFKPDTYLKIKFLDSLRFLPKSLASLSKTLESDQCIETRKHFQDEEQFSLVIQKGVFPYTYKRNNYHKKEIFYNDLASESISDKGYERANKVWNTFKCGTLGEYSDMYLKSDVLLLADVFQNFRKVCLDQYKLDPAHYLTAPSLSWDAMLLYTYLNRT</sequence>
<evidence type="ECO:0000313" key="1">
    <source>
        <dbReference type="EMBL" id="KAJ8911106.1"/>
    </source>
</evidence>
<name>A0AAV8VAP1_9CUCU</name>
<dbReference type="PANTHER" id="PTHR31511:SF12">
    <property type="entry name" value="RHO TERMINATION FACTOR N-TERMINAL DOMAIN-CONTAINING PROTEIN"/>
    <property type="match status" value="1"/>
</dbReference>
<proteinExistence type="predicted"/>
<dbReference type="InterPro" id="IPR012337">
    <property type="entry name" value="RNaseH-like_sf"/>
</dbReference>
<dbReference type="Proteomes" id="UP001159042">
    <property type="component" value="Unassembled WGS sequence"/>
</dbReference>
<organism evidence="1 2">
    <name type="scientific">Exocentrus adspersus</name>
    <dbReference type="NCBI Taxonomy" id="1586481"/>
    <lineage>
        <taxon>Eukaryota</taxon>
        <taxon>Metazoa</taxon>
        <taxon>Ecdysozoa</taxon>
        <taxon>Arthropoda</taxon>
        <taxon>Hexapoda</taxon>
        <taxon>Insecta</taxon>
        <taxon>Pterygota</taxon>
        <taxon>Neoptera</taxon>
        <taxon>Endopterygota</taxon>
        <taxon>Coleoptera</taxon>
        <taxon>Polyphaga</taxon>
        <taxon>Cucujiformia</taxon>
        <taxon>Chrysomeloidea</taxon>
        <taxon>Cerambycidae</taxon>
        <taxon>Lamiinae</taxon>
        <taxon>Acanthocinini</taxon>
        <taxon>Exocentrus</taxon>
    </lineage>
</organism>
<protein>
    <recommendedName>
        <fullName evidence="3">DNA-directed DNA polymerase</fullName>
    </recommendedName>
</protein>
<dbReference type="EMBL" id="JANEYG010000216">
    <property type="protein sequence ID" value="KAJ8911106.1"/>
    <property type="molecule type" value="Genomic_DNA"/>
</dbReference>
<gene>
    <name evidence="1" type="ORF">NQ315_003368</name>
</gene>
<comment type="caution">
    <text evidence="1">The sequence shown here is derived from an EMBL/GenBank/DDBJ whole genome shotgun (WGS) entry which is preliminary data.</text>
</comment>
<accession>A0AAV8VAP1</accession>
<evidence type="ECO:0008006" key="3">
    <source>
        <dbReference type="Google" id="ProtNLM"/>
    </source>
</evidence>
<evidence type="ECO:0000313" key="2">
    <source>
        <dbReference type="Proteomes" id="UP001159042"/>
    </source>
</evidence>
<keyword evidence="2" id="KW-1185">Reference proteome</keyword>
<dbReference type="AlphaFoldDB" id="A0AAV8VAP1"/>